<evidence type="ECO:0000256" key="10">
    <source>
        <dbReference type="SAM" id="Coils"/>
    </source>
</evidence>
<dbReference type="PRINTS" id="PR00380">
    <property type="entry name" value="KINESINHEAVY"/>
</dbReference>
<evidence type="ECO:0000259" key="11">
    <source>
        <dbReference type="PROSITE" id="PS50067"/>
    </source>
</evidence>
<dbReference type="CDD" id="cd22706">
    <property type="entry name" value="FHA_KIF13"/>
    <property type="match status" value="1"/>
</dbReference>
<feature type="binding site" evidence="9">
    <location>
        <begin position="104"/>
        <end position="111"/>
    </location>
    <ligand>
        <name>ATP</name>
        <dbReference type="ChEBI" id="CHEBI:30616"/>
    </ligand>
</feature>
<evidence type="ECO:0000313" key="13">
    <source>
        <dbReference type="Proteomes" id="UP001642483"/>
    </source>
</evidence>
<evidence type="ECO:0000256" key="6">
    <source>
        <dbReference type="ARBA" id="ARBA00023054"/>
    </source>
</evidence>
<dbReference type="Gene3D" id="6.10.250.2520">
    <property type="match status" value="1"/>
</dbReference>
<feature type="coiled-coil region" evidence="10">
    <location>
        <begin position="1172"/>
        <end position="1206"/>
    </location>
</feature>
<dbReference type="Gene3D" id="2.60.200.20">
    <property type="match status" value="1"/>
</dbReference>
<dbReference type="InterPro" id="IPR036961">
    <property type="entry name" value="Kinesin_motor_dom_sf"/>
</dbReference>
<reference evidence="12 13" key="1">
    <citation type="submission" date="2024-02" db="EMBL/GenBank/DDBJ databases">
        <authorList>
            <person name="Daric V."/>
            <person name="Darras S."/>
        </authorList>
    </citation>
    <scope>NUCLEOTIDE SEQUENCE [LARGE SCALE GENOMIC DNA]</scope>
</reference>
<dbReference type="Gene3D" id="3.40.850.10">
    <property type="entry name" value="Kinesin motor domain"/>
    <property type="match status" value="1"/>
</dbReference>
<proteinExistence type="inferred from homology"/>
<dbReference type="InterPro" id="IPR027417">
    <property type="entry name" value="P-loop_NTPase"/>
</dbReference>
<keyword evidence="5 9" id="KW-0067">ATP-binding</keyword>
<evidence type="ECO:0000256" key="9">
    <source>
        <dbReference type="PROSITE-ProRule" id="PRU00283"/>
    </source>
</evidence>
<accession>A0ABP0GYN0</accession>
<dbReference type="CDD" id="cd01365">
    <property type="entry name" value="KISc_KIF1A_KIF1B"/>
    <property type="match status" value="1"/>
</dbReference>
<dbReference type="InterPro" id="IPR022164">
    <property type="entry name" value="Kinesin-like"/>
</dbReference>
<dbReference type="Proteomes" id="UP001642483">
    <property type="component" value="Unassembled WGS sequence"/>
</dbReference>
<keyword evidence="6 10" id="KW-0175">Coiled coil</keyword>
<dbReference type="InterPro" id="IPR008984">
    <property type="entry name" value="SMAD_FHA_dom_sf"/>
</dbReference>
<comment type="subcellular location">
    <subcellularLocation>
        <location evidence="1">Cytoplasm</location>
        <location evidence="1">Cytoskeleton</location>
    </subcellularLocation>
</comment>
<dbReference type="SMART" id="SM00129">
    <property type="entry name" value="KISc"/>
    <property type="match status" value="1"/>
</dbReference>
<feature type="coiled-coil region" evidence="10">
    <location>
        <begin position="369"/>
        <end position="411"/>
    </location>
</feature>
<keyword evidence="3" id="KW-0493">Microtubule</keyword>
<keyword evidence="2" id="KW-0963">Cytoplasm</keyword>
<keyword evidence="7 9" id="KW-0505">Motor protein</keyword>
<dbReference type="PROSITE" id="PS50067">
    <property type="entry name" value="KINESIN_MOTOR_2"/>
    <property type="match status" value="1"/>
</dbReference>
<dbReference type="Pfam" id="PF12473">
    <property type="entry name" value="DUF3694"/>
    <property type="match status" value="1"/>
</dbReference>
<name>A0ABP0GYN0_CLALP</name>
<comment type="caution">
    <text evidence="12">The sequence shown here is derived from an EMBL/GenBank/DDBJ whole genome shotgun (WGS) entry which is preliminary data.</text>
</comment>
<evidence type="ECO:0000256" key="7">
    <source>
        <dbReference type="ARBA" id="ARBA00023175"/>
    </source>
</evidence>
<dbReference type="InterPro" id="IPR032405">
    <property type="entry name" value="Kinesin_assoc"/>
</dbReference>
<gene>
    <name evidence="12" type="ORF">CVLEPA_LOCUS30006</name>
</gene>
<keyword evidence="8" id="KW-0206">Cytoskeleton</keyword>
<evidence type="ECO:0000256" key="2">
    <source>
        <dbReference type="ARBA" id="ARBA00022490"/>
    </source>
</evidence>
<sequence length="1486" mass="166469">MMKPENASTKVKVAVRVRPFSKREVDLGTKCVIDMAEDQTFLLPPEKASDKKQLKVFTFDHCFWSMDCKDADKFADQSLVFKNIGVELLENAFQGYNACIFAYGQTGSGKSYTMMGSYEQPGLIPRLCSALFEEITANTKSNNSFKVEVSFMEIYNERVRDLLDPHGAKQHLKVREHQSLGPYVDGLQQLLVASAEDIQEIMSEGNKSRTVAATKMNAESSRSHAVFTLIVTHTMTDSESGISGEKVSKISLVDLAGSERSSKTGASGIRLKEGSNINKSLTTLGLVISALADQASGKGKNKFVPYRDSVLTWILKDNLGGNSKTTMVATLSPSADNYEETLSTLRYADRAKRIVNKAVVNEDPNARIIRELREEVEKLQLQLKQSESLRAPDLQEKLQESEKLIQEISQTWEEKLRKTEHVHKKRQETLEKMGISLETSGIKVEKTKCFLVNLNADPSLNELLVYYLKPHTLVGNSEESDMQLSGLGIAQKHAEINIFENEIEMKVTLGPLDGARTCVNGQPVMIKTNLHHGDRILWGNNHFFRINIPESKMVVPCDKLAVEDGKHKLDKTPPEFASYEFAQQEVLLNQLEAPIQDTILSLEKEFHLLQKENELTTEDTSSSVLLKLEDTERKKYESEIASLRQQLLSTAQVSELSQDNACIGGNTLQSAWKNQYKNLKEERDFTLRSNIANLRESLAKAHALCREANAIAAEMNKDTKFTVTLRIPTHNLTPDRKKGTLLCEPAIEVVRQGKDCQVWAVEKLSNRLIEMREHYEVHKQLIEKNKLLPVQGIDMDQSFTDSREDPFNEIESGQSLIGVANVFLSCLLQDAPLYYPLPIISQHGQVVGKLVVCIQRVSGAIPTSIFGSWSDDDLNFGSKYVKKDQSYEKLRTEATSMSLDERCQSTQSLLDTSDTSVTSVIPQITCRVSIMEATGLAPTFSHFVVCRYTFLDCPNNTTVPPDLRLDEVSPKHRTSLNVNFNHSMEFTCNVTEELVDRLTSNASLAIEVWGHKDRYSAETARAPSQLSHLPIELSSRSCASSQPVPQNTNFRLRGSSLLSEKNKSLKERWNEVIKRIRLDVSIQELGDSSNYEAVDVLPKADVPSIGVFQLRQGQSRRIEISVSPVADSGTLPLICNSIVSVYAGSICRVMTNESGLDSYQEFDLTCLRSEWLHALDRRKVHLDKQIKNLTKKQEKTELEKERESRLFDQWVMLTEERNAVVAPTANSGVPGAPASWVPPSSCELHVPVLFLNLSGSADCDDIIRCPVGLESELPMEVPGTFVQLPVIHPSKTDFRGCMSCVVSWDSSLHDCLFMNRPTTASERLYIILKVHINLNHPKKIDIVLRKRICVSIYKQRGFAATLLKKVQRKGLQTSGVLYEVVSNIPLASYDGEDQETLALLAASDIEGKNSIVHSSTHQSSDEESSDSGHFEKYVMRATRSVDNILALDRVRQEVALRDYTLAQSESNVDNVSMISKRNQSQTWSLK</sequence>
<dbReference type="Pfam" id="PF12423">
    <property type="entry name" value="KIF1B"/>
    <property type="match status" value="1"/>
</dbReference>
<organism evidence="12 13">
    <name type="scientific">Clavelina lepadiformis</name>
    <name type="common">Light-bulb sea squirt</name>
    <name type="synonym">Ascidia lepadiformis</name>
    <dbReference type="NCBI Taxonomy" id="159417"/>
    <lineage>
        <taxon>Eukaryota</taxon>
        <taxon>Metazoa</taxon>
        <taxon>Chordata</taxon>
        <taxon>Tunicata</taxon>
        <taxon>Ascidiacea</taxon>
        <taxon>Aplousobranchia</taxon>
        <taxon>Clavelinidae</taxon>
        <taxon>Clavelina</taxon>
    </lineage>
</organism>
<evidence type="ECO:0000256" key="1">
    <source>
        <dbReference type="ARBA" id="ARBA00004245"/>
    </source>
</evidence>
<feature type="domain" description="Kinesin motor" evidence="11">
    <location>
        <begin position="10"/>
        <end position="354"/>
    </location>
</feature>
<dbReference type="InterPro" id="IPR022140">
    <property type="entry name" value="Kinesin-like_KIF1-typ"/>
</dbReference>
<dbReference type="PROSITE" id="PS00411">
    <property type="entry name" value="KINESIN_MOTOR_1"/>
    <property type="match status" value="1"/>
</dbReference>
<dbReference type="InterPro" id="IPR001752">
    <property type="entry name" value="Kinesin_motor_dom"/>
</dbReference>
<evidence type="ECO:0000256" key="5">
    <source>
        <dbReference type="ARBA" id="ARBA00022840"/>
    </source>
</evidence>
<dbReference type="Pfam" id="PF16183">
    <property type="entry name" value="Kinesin_assoc"/>
    <property type="match status" value="1"/>
</dbReference>
<dbReference type="InterPro" id="IPR000253">
    <property type="entry name" value="FHA_dom"/>
</dbReference>
<dbReference type="EMBL" id="CAWYQH010000163">
    <property type="protein sequence ID" value="CAK8696670.1"/>
    <property type="molecule type" value="Genomic_DNA"/>
</dbReference>
<dbReference type="Pfam" id="PF00225">
    <property type="entry name" value="Kinesin"/>
    <property type="match status" value="1"/>
</dbReference>
<keyword evidence="4 9" id="KW-0547">Nucleotide-binding</keyword>
<evidence type="ECO:0000256" key="3">
    <source>
        <dbReference type="ARBA" id="ARBA00022701"/>
    </source>
</evidence>
<protein>
    <recommendedName>
        <fullName evidence="11">Kinesin motor domain-containing protein</fullName>
    </recommendedName>
</protein>
<dbReference type="InterPro" id="IPR019821">
    <property type="entry name" value="Kinesin_motor_CS"/>
</dbReference>
<dbReference type="PANTHER" id="PTHR47117">
    <property type="entry name" value="STAR-RELATED LIPID TRANSFER PROTEIN 9"/>
    <property type="match status" value="1"/>
</dbReference>
<dbReference type="SUPFAM" id="SSF49879">
    <property type="entry name" value="SMAD/FHA domain"/>
    <property type="match status" value="1"/>
</dbReference>
<evidence type="ECO:0000256" key="4">
    <source>
        <dbReference type="ARBA" id="ARBA00022741"/>
    </source>
</evidence>
<dbReference type="SUPFAM" id="SSF52540">
    <property type="entry name" value="P-loop containing nucleoside triphosphate hydrolases"/>
    <property type="match status" value="1"/>
</dbReference>
<keyword evidence="13" id="KW-1185">Reference proteome</keyword>
<dbReference type="Pfam" id="PF00498">
    <property type="entry name" value="FHA"/>
    <property type="match status" value="1"/>
</dbReference>
<comment type="similarity">
    <text evidence="9">Belongs to the TRAFAC class myosin-kinesin ATPase superfamily. Kinesin family.</text>
</comment>
<evidence type="ECO:0000313" key="12">
    <source>
        <dbReference type="EMBL" id="CAK8696670.1"/>
    </source>
</evidence>
<evidence type="ECO:0000256" key="8">
    <source>
        <dbReference type="ARBA" id="ARBA00023212"/>
    </source>
</evidence>